<gene>
    <name evidence="1" type="ORF">K5I29_02195</name>
</gene>
<evidence type="ECO:0008006" key="3">
    <source>
        <dbReference type="Google" id="ProtNLM"/>
    </source>
</evidence>
<name>A0ABY6M213_9FLAO</name>
<sequence length="178" mass="21537">MSAISFSFRSTKEIAPLEIRLSYRIKGDKNPKSFYTRSRIEVDKKYWDEFHFKSDFPNYKDIEKQNWVKEIKAKQHSINVEIENIKTYLLSAFNSVPQSKLIDVVNKKWLEDQIELYYNPVSNIEDEVGSEIPKDLISYIDFYIDYRKNEMKLTSVKKYNVVKHKLERFEKKKERRKF</sequence>
<dbReference type="EMBL" id="CP081495">
    <property type="protein sequence ID" value="UYW01755.1"/>
    <property type="molecule type" value="Genomic_DNA"/>
</dbReference>
<proteinExistence type="predicted"/>
<reference evidence="1" key="1">
    <citation type="submission" date="2021-08" db="EMBL/GenBank/DDBJ databases">
        <title>Flavobacterium sp. strain CC-SYL302.</title>
        <authorList>
            <person name="Lin S.-Y."/>
            <person name="Lee T.-H."/>
            <person name="Young C.-C."/>
        </authorList>
    </citation>
    <scope>NUCLEOTIDE SEQUENCE</scope>
    <source>
        <strain evidence="1">CC-SYL302</strain>
    </source>
</reference>
<accession>A0ABY6M213</accession>
<keyword evidence="2" id="KW-1185">Reference proteome</keyword>
<protein>
    <recommendedName>
        <fullName evidence="3">Arm DNA-binding domain-containing protein</fullName>
    </recommendedName>
</protein>
<organism evidence="1 2">
    <name type="scientific">Flavobacterium agricola</name>
    <dbReference type="NCBI Taxonomy" id="2870839"/>
    <lineage>
        <taxon>Bacteria</taxon>
        <taxon>Pseudomonadati</taxon>
        <taxon>Bacteroidota</taxon>
        <taxon>Flavobacteriia</taxon>
        <taxon>Flavobacteriales</taxon>
        <taxon>Flavobacteriaceae</taxon>
        <taxon>Flavobacterium</taxon>
    </lineage>
</organism>
<evidence type="ECO:0000313" key="2">
    <source>
        <dbReference type="Proteomes" id="UP001163328"/>
    </source>
</evidence>
<dbReference type="Proteomes" id="UP001163328">
    <property type="component" value="Chromosome"/>
</dbReference>
<dbReference type="RefSeq" id="WP_264434229.1">
    <property type="nucleotide sequence ID" value="NZ_CP081495.1"/>
</dbReference>
<evidence type="ECO:0000313" key="1">
    <source>
        <dbReference type="EMBL" id="UYW01755.1"/>
    </source>
</evidence>